<dbReference type="Pfam" id="PF00202">
    <property type="entry name" value="Aminotran_3"/>
    <property type="match status" value="2"/>
</dbReference>
<keyword evidence="7" id="KW-1185">Reference proteome</keyword>
<keyword evidence="4 5" id="KW-0663">Pyridoxal phosphate</keyword>
<organism evidence="6 7">
    <name type="scientific">Maribellus comscasis</name>
    <dbReference type="NCBI Taxonomy" id="2681766"/>
    <lineage>
        <taxon>Bacteria</taxon>
        <taxon>Pseudomonadati</taxon>
        <taxon>Bacteroidota</taxon>
        <taxon>Bacteroidia</taxon>
        <taxon>Marinilabiliales</taxon>
        <taxon>Prolixibacteraceae</taxon>
        <taxon>Maribellus</taxon>
    </lineage>
</organism>
<dbReference type="GO" id="GO:0008483">
    <property type="term" value="F:transaminase activity"/>
    <property type="evidence" value="ECO:0007669"/>
    <property type="project" value="UniProtKB-KW"/>
</dbReference>
<keyword evidence="3 6" id="KW-0808">Transferase</keyword>
<protein>
    <submittedName>
        <fullName evidence="6">Aminotransferase class III-fold pyridoxal phosphate-dependent enzyme</fullName>
    </submittedName>
</protein>
<reference evidence="6 7" key="1">
    <citation type="submission" date="2019-11" db="EMBL/GenBank/DDBJ databases">
        <authorList>
            <person name="Zheng R.K."/>
            <person name="Sun C.M."/>
        </authorList>
    </citation>
    <scope>NUCLEOTIDE SEQUENCE [LARGE SCALE GENOMIC DNA]</scope>
    <source>
        <strain evidence="6 7">WC007</strain>
    </source>
</reference>
<dbReference type="PANTHER" id="PTHR11986">
    <property type="entry name" value="AMINOTRANSFERASE CLASS III"/>
    <property type="match status" value="1"/>
</dbReference>
<dbReference type="SUPFAM" id="SSF53383">
    <property type="entry name" value="PLP-dependent transferases"/>
    <property type="match status" value="1"/>
</dbReference>
<dbReference type="Gene3D" id="3.90.1150.10">
    <property type="entry name" value="Aspartate Aminotransferase, domain 1"/>
    <property type="match status" value="1"/>
</dbReference>
<evidence type="ECO:0000313" key="7">
    <source>
        <dbReference type="Proteomes" id="UP000428260"/>
    </source>
</evidence>
<dbReference type="InterPro" id="IPR050103">
    <property type="entry name" value="Class-III_PLP-dep_AT"/>
</dbReference>
<dbReference type="PIRSF" id="PIRSF000521">
    <property type="entry name" value="Transaminase_4ab_Lys_Orn"/>
    <property type="match status" value="1"/>
</dbReference>
<dbReference type="InterPro" id="IPR005814">
    <property type="entry name" value="Aminotrans_3"/>
</dbReference>
<dbReference type="KEGG" id="mcos:GM418_20840"/>
<comment type="similarity">
    <text evidence="5">Belongs to the class-III pyridoxal-phosphate-dependent aminotransferase family.</text>
</comment>
<evidence type="ECO:0000313" key="6">
    <source>
        <dbReference type="EMBL" id="QGY46027.1"/>
    </source>
</evidence>
<evidence type="ECO:0000256" key="5">
    <source>
        <dbReference type="RuleBase" id="RU003560"/>
    </source>
</evidence>
<dbReference type="PANTHER" id="PTHR11986:SF79">
    <property type="entry name" value="ACETYLORNITHINE AMINOTRANSFERASE, MITOCHONDRIAL"/>
    <property type="match status" value="1"/>
</dbReference>
<dbReference type="InterPro" id="IPR015424">
    <property type="entry name" value="PyrdxlP-dep_Trfase"/>
</dbReference>
<evidence type="ECO:0000256" key="2">
    <source>
        <dbReference type="ARBA" id="ARBA00022576"/>
    </source>
</evidence>
<comment type="cofactor">
    <cofactor evidence="1">
        <name>pyridoxal 5'-phosphate</name>
        <dbReference type="ChEBI" id="CHEBI:597326"/>
    </cofactor>
</comment>
<dbReference type="GO" id="GO:0042802">
    <property type="term" value="F:identical protein binding"/>
    <property type="evidence" value="ECO:0007669"/>
    <property type="project" value="TreeGrafter"/>
</dbReference>
<evidence type="ECO:0000256" key="1">
    <source>
        <dbReference type="ARBA" id="ARBA00001933"/>
    </source>
</evidence>
<dbReference type="InterPro" id="IPR015421">
    <property type="entry name" value="PyrdxlP-dep_Trfase_major"/>
</dbReference>
<dbReference type="AlphaFoldDB" id="A0A6I6K0F8"/>
<dbReference type="GO" id="GO:0030170">
    <property type="term" value="F:pyridoxal phosphate binding"/>
    <property type="evidence" value="ECO:0007669"/>
    <property type="project" value="InterPro"/>
</dbReference>
<dbReference type="Proteomes" id="UP000428260">
    <property type="component" value="Chromosome"/>
</dbReference>
<accession>A0A6I6K0F8</accession>
<evidence type="ECO:0000256" key="4">
    <source>
        <dbReference type="ARBA" id="ARBA00022898"/>
    </source>
</evidence>
<evidence type="ECO:0000256" key="3">
    <source>
        <dbReference type="ARBA" id="ARBA00022679"/>
    </source>
</evidence>
<sequence>MIIPFYTPFEKYLEKSEDCYLYDTEGKKYIDFESGVWCANLGHNHPKINHVIKNQLKKSIHQGYLFRNRQAENLSEKIAQKTELKNGKSVFLSSGSEAVNLAITLAKQITGRDKILTTDISYLSAYGDGQNSQKNNNLIVIPFNNSYAIQNIDFSQIAALVIETGGASLGIIKFPDFQFIQKLEKQAKQNGVIVIANEVTTGMGRTGKWFGFQHYNVLPDMVTTGKALGNGYPVSAVSVSKEIAKEFDDAPFCYAQSHQNDPLGCAVALEVFRIMEEENHVEKGALTGVFFKKELEKVAKNHSGTIKEIRARGMMLALESQKEINSEKIHSQLFDNGFVTGNKFNTLRFMPPLTLPQKDVNQLIKSIKETLQLLK</sequence>
<keyword evidence="2 6" id="KW-0032">Aminotransferase</keyword>
<name>A0A6I6K0F8_9BACT</name>
<dbReference type="Gene3D" id="3.40.640.10">
    <property type="entry name" value="Type I PLP-dependent aspartate aminotransferase-like (Major domain)"/>
    <property type="match status" value="1"/>
</dbReference>
<dbReference type="InterPro" id="IPR015422">
    <property type="entry name" value="PyrdxlP-dep_Trfase_small"/>
</dbReference>
<dbReference type="CDD" id="cd00610">
    <property type="entry name" value="OAT_like"/>
    <property type="match status" value="1"/>
</dbReference>
<dbReference type="RefSeq" id="WP_158869165.1">
    <property type="nucleotide sequence ID" value="NZ_CP046401.1"/>
</dbReference>
<gene>
    <name evidence="6" type="ORF">GM418_20840</name>
</gene>
<proteinExistence type="inferred from homology"/>
<dbReference type="EMBL" id="CP046401">
    <property type="protein sequence ID" value="QGY46027.1"/>
    <property type="molecule type" value="Genomic_DNA"/>
</dbReference>